<evidence type="ECO:0000313" key="3">
    <source>
        <dbReference type="Proteomes" id="UP000274097"/>
    </source>
</evidence>
<keyword evidence="3" id="KW-1185">Reference proteome</keyword>
<sequence length="223" mass="23954">MIQAASEPGRAACYGPHMSIPRRSFLFMGLSLALVLGPLAPLAAQPAADPAAQPVEQLHAALLQAMQQAQSLGVEGRAKLLTAPVEQAFDLPGMARTAVGARWSGFTPEEQKAVAEAFRRYTIASYARNFSGFSGQSFTTNRVEPQGEDKVVITTLNNPGGAPVNLTYRLRQTGGAWKIIDVLHDSISELAIRRSEFSGAVRQGGAGLLVQRLNEQSDRLMRP</sequence>
<dbReference type="Proteomes" id="UP000274097">
    <property type="component" value="Unassembled WGS sequence"/>
</dbReference>
<reference evidence="1 4" key="1">
    <citation type="submission" date="2018-09" db="EMBL/GenBank/DDBJ databases">
        <title>Roseomonas sp. nov., isolated from feces of Tibetan antelopes in the Qinghai-Tibet plateau, China.</title>
        <authorList>
            <person name="Tian Z."/>
        </authorList>
    </citation>
    <scope>NUCLEOTIDE SEQUENCE [LARGE SCALE GENOMIC DNA]</scope>
    <source>
        <strain evidence="2 3">Z23</strain>
        <strain evidence="1 4">Z24</strain>
    </source>
</reference>
<dbReference type="PANTHER" id="PTHR36573">
    <property type="entry name" value="INTERMEMBRANE PHOSPHOLIPID TRANSPORT SYSTEM BINDING PROTEIN MLAC"/>
    <property type="match status" value="1"/>
</dbReference>
<dbReference type="Gene3D" id="3.10.450.710">
    <property type="entry name" value="Tgt2/MlaC"/>
    <property type="match status" value="1"/>
</dbReference>
<accession>A0A3A9J7K7</accession>
<dbReference type="EMBL" id="RFLX01000005">
    <property type="protein sequence ID" value="RMI25298.1"/>
    <property type="molecule type" value="Genomic_DNA"/>
</dbReference>
<dbReference type="InterPro" id="IPR008869">
    <property type="entry name" value="MlaC/ttg2D"/>
</dbReference>
<gene>
    <name evidence="1" type="ORF">D6Z83_19715</name>
    <name evidence="2" type="ORF">EBE87_09120</name>
</gene>
<evidence type="ECO:0000313" key="2">
    <source>
        <dbReference type="EMBL" id="RMI25298.1"/>
    </source>
</evidence>
<dbReference type="InterPro" id="IPR042245">
    <property type="entry name" value="Tgt2/MlaC_sf"/>
</dbReference>
<dbReference type="NCBIfam" id="TIGR03481">
    <property type="entry name" value="HpnM"/>
    <property type="match status" value="1"/>
</dbReference>
<name>A0A3A9J7K7_9PROT</name>
<organism evidence="1 4">
    <name type="scientific">Teichococcus wenyumeiae</name>
    <dbReference type="NCBI Taxonomy" id="2478470"/>
    <lineage>
        <taxon>Bacteria</taxon>
        <taxon>Pseudomonadati</taxon>
        <taxon>Pseudomonadota</taxon>
        <taxon>Alphaproteobacteria</taxon>
        <taxon>Acetobacterales</taxon>
        <taxon>Roseomonadaceae</taxon>
        <taxon>Roseomonas</taxon>
    </lineage>
</organism>
<dbReference type="EMBL" id="RAQU01000151">
    <property type="protein sequence ID" value="RKK02442.1"/>
    <property type="molecule type" value="Genomic_DNA"/>
</dbReference>
<comment type="caution">
    <text evidence="1">The sequence shown here is derived from an EMBL/GenBank/DDBJ whole genome shotgun (WGS) entry which is preliminary data.</text>
</comment>
<protein>
    <submittedName>
        <fullName evidence="1">Hopanoid biosynthesis protein HpnM</fullName>
    </submittedName>
</protein>
<proteinExistence type="predicted"/>
<dbReference type="Proteomes" id="UP000278036">
    <property type="component" value="Unassembled WGS sequence"/>
</dbReference>
<dbReference type="InterPro" id="IPR017842">
    <property type="entry name" value="Hopanoid_biosyn-assoc_HpnM"/>
</dbReference>
<evidence type="ECO:0000313" key="1">
    <source>
        <dbReference type="EMBL" id="RKK02442.1"/>
    </source>
</evidence>
<dbReference type="Pfam" id="PF05494">
    <property type="entry name" value="MlaC"/>
    <property type="match status" value="1"/>
</dbReference>
<dbReference type="InParanoid" id="A0A3A9J7K7"/>
<evidence type="ECO:0000313" key="4">
    <source>
        <dbReference type="Proteomes" id="UP000278036"/>
    </source>
</evidence>
<dbReference type="AlphaFoldDB" id="A0A3A9J7K7"/>
<dbReference type="PANTHER" id="PTHR36573:SF1">
    <property type="entry name" value="INTERMEMBRANE PHOSPHOLIPID TRANSPORT SYSTEM BINDING PROTEIN MLAC"/>
    <property type="match status" value="1"/>
</dbReference>